<sequence>MATSRWWRDAAKRRCCTVCALRVPYARLLSGALMMMRSAMMMIATRLAKGMLAACAASIVSAKGSRKTLMLVDRGRALAATARMMI</sequence>
<keyword evidence="2" id="KW-1185">Reference proteome</keyword>
<reference evidence="3" key="2">
    <citation type="submission" date="2019-09" db="UniProtKB">
        <authorList>
            <consortium name="WormBaseParasite"/>
        </authorList>
    </citation>
    <scope>IDENTIFICATION</scope>
</reference>
<name>A0A183FC87_HELPZ</name>
<accession>A0A183FC87</accession>
<protein>
    <submittedName>
        <fullName evidence="3">Secreted protein</fullName>
    </submittedName>
</protein>
<proteinExistence type="predicted"/>
<accession>A0A3P7W8N2</accession>
<evidence type="ECO:0000313" key="3">
    <source>
        <dbReference type="WBParaSite" id="HPBE_0000377901-mRNA-1"/>
    </source>
</evidence>
<dbReference type="EMBL" id="UZAH01014702">
    <property type="protein sequence ID" value="VDO42977.1"/>
    <property type="molecule type" value="Genomic_DNA"/>
</dbReference>
<gene>
    <name evidence="1" type="ORF">HPBE_LOCUS3780</name>
</gene>
<dbReference type="WBParaSite" id="HPBE_0000377901-mRNA-1">
    <property type="protein sequence ID" value="HPBE_0000377901-mRNA-1"/>
    <property type="gene ID" value="HPBE_0000377901"/>
</dbReference>
<evidence type="ECO:0000313" key="2">
    <source>
        <dbReference type="Proteomes" id="UP000050761"/>
    </source>
</evidence>
<evidence type="ECO:0000313" key="1">
    <source>
        <dbReference type="EMBL" id="VDO42977.1"/>
    </source>
</evidence>
<reference evidence="1 2" key="1">
    <citation type="submission" date="2018-11" db="EMBL/GenBank/DDBJ databases">
        <authorList>
            <consortium name="Pathogen Informatics"/>
        </authorList>
    </citation>
    <scope>NUCLEOTIDE SEQUENCE [LARGE SCALE GENOMIC DNA]</scope>
</reference>
<dbReference type="AlphaFoldDB" id="A0A183FC87"/>
<organism evidence="2 3">
    <name type="scientific">Heligmosomoides polygyrus</name>
    <name type="common">Parasitic roundworm</name>
    <dbReference type="NCBI Taxonomy" id="6339"/>
    <lineage>
        <taxon>Eukaryota</taxon>
        <taxon>Metazoa</taxon>
        <taxon>Ecdysozoa</taxon>
        <taxon>Nematoda</taxon>
        <taxon>Chromadorea</taxon>
        <taxon>Rhabditida</taxon>
        <taxon>Rhabditina</taxon>
        <taxon>Rhabditomorpha</taxon>
        <taxon>Strongyloidea</taxon>
        <taxon>Heligmosomidae</taxon>
        <taxon>Heligmosomoides</taxon>
    </lineage>
</organism>
<dbReference type="Proteomes" id="UP000050761">
    <property type="component" value="Unassembled WGS sequence"/>
</dbReference>